<accession>A0A383VVD6</accession>
<protein>
    <submittedName>
        <fullName evidence="3">Uncharacterized protein</fullName>
    </submittedName>
</protein>
<evidence type="ECO:0000313" key="4">
    <source>
        <dbReference type="Proteomes" id="UP000256970"/>
    </source>
</evidence>
<keyword evidence="2" id="KW-1133">Transmembrane helix</keyword>
<dbReference type="AlphaFoldDB" id="A0A383VVD6"/>
<evidence type="ECO:0000313" key="3">
    <source>
        <dbReference type="EMBL" id="SZX68734.1"/>
    </source>
</evidence>
<evidence type="ECO:0000256" key="1">
    <source>
        <dbReference type="SAM" id="MobiDB-lite"/>
    </source>
</evidence>
<organism evidence="3 4">
    <name type="scientific">Tetradesmus obliquus</name>
    <name type="common">Green alga</name>
    <name type="synonym">Acutodesmus obliquus</name>
    <dbReference type="NCBI Taxonomy" id="3088"/>
    <lineage>
        <taxon>Eukaryota</taxon>
        <taxon>Viridiplantae</taxon>
        <taxon>Chlorophyta</taxon>
        <taxon>core chlorophytes</taxon>
        <taxon>Chlorophyceae</taxon>
        <taxon>CS clade</taxon>
        <taxon>Sphaeropleales</taxon>
        <taxon>Scenedesmaceae</taxon>
        <taxon>Tetradesmus</taxon>
    </lineage>
</organism>
<dbReference type="Proteomes" id="UP000256970">
    <property type="component" value="Unassembled WGS sequence"/>
</dbReference>
<gene>
    <name evidence="3" type="ORF">BQ4739_LOCUS9057</name>
</gene>
<sequence length="167" mass="17139">MALQVLHFKGSPAAAALSPLVELQQNIQAQLAWLTFMGATLLLALAAGGINILSTIATAGRQRSSCKFCRSTNISVCFVDCDDSADDFYAPGVGSAASSCSGSRSESAAACCASAGAPVWPQLRVRAPQAIPAAASSGSASAAGFDPGTPSHQCRRRRPSLLWTIPE</sequence>
<feature type="region of interest" description="Disordered" evidence="1">
    <location>
        <begin position="137"/>
        <end position="159"/>
    </location>
</feature>
<feature type="transmembrane region" description="Helical" evidence="2">
    <location>
        <begin position="31"/>
        <end position="53"/>
    </location>
</feature>
<keyword evidence="4" id="KW-1185">Reference proteome</keyword>
<dbReference type="EMBL" id="FNXT01000878">
    <property type="protein sequence ID" value="SZX68734.1"/>
    <property type="molecule type" value="Genomic_DNA"/>
</dbReference>
<keyword evidence="2" id="KW-0472">Membrane</keyword>
<proteinExistence type="predicted"/>
<evidence type="ECO:0000256" key="2">
    <source>
        <dbReference type="SAM" id="Phobius"/>
    </source>
</evidence>
<name>A0A383VVD6_TETOB</name>
<reference evidence="3 4" key="1">
    <citation type="submission" date="2016-10" db="EMBL/GenBank/DDBJ databases">
        <authorList>
            <person name="Cai Z."/>
        </authorList>
    </citation>
    <scope>NUCLEOTIDE SEQUENCE [LARGE SCALE GENOMIC DNA]</scope>
</reference>
<keyword evidence="2" id="KW-0812">Transmembrane</keyword>